<dbReference type="GO" id="GO:0016829">
    <property type="term" value="F:lyase activity"/>
    <property type="evidence" value="ECO:0007669"/>
    <property type="project" value="UniProtKB-KW"/>
</dbReference>
<gene>
    <name evidence="2" type="ORF">SAMN04488028_10378</name>
</gene>
<evidence type="ECO:0000313" key="2">
    <source>
        <dbReference type="EMBL" id="SHK12495.1"/>
    </source>
</evidence>
<accession>A0A1M6PWZ8</accession>
<protein>
    <submittedName>
        <fullName evidence="2">3-hydroxyacyl-[acyl-carrier-protein] dehydratase</fullName>
    </submittedName>
</protein>
<dbReference type="EMBL" id="FRAA01000003">
    <property type="protein sequence ID" value="SHK12495.1"/>
    <property type="molecule type" value="Genomic_DNA"/>
</dbReference>
<organism evidence="2 3">
    <name type="scientific">Reichenbachiella agariperforans</name>
    <dbReference type="NCBI Taxonomy" id="156994"/>
    <lineage>
        <taxon>Bacteria</taxon>
        <taxon>Pseudomonadati</taxon>
        <taxon>Bacteroidota</taxon>
        <taxon>Cytophagia</taxon>
        <taxon>Cytophagales</taxon>
        <taxon>Reichenbachiellaceae</taxon>
        <taxon>Reichenbachiella</taxon>
    </lineage>
</organism>
<dbReference type="STRING" id="156994.SAMN04488028_10378"/>
<sequence>MNENAFLSLVTFGTLTTDESGFTLPLTINPAHEIFEGHFPEHPIVPGVVTMEILRRGLALATSQNIRLRKAANIKFLGMIDPNATPELVLQFSTTETDEGLKVKASISAKDTGAVLFKQQATYYAS</sequence>
<dbReference type="InterPro" id="IPR029069">
    <property type="entry name" value="HotDog_dom_sf"/>
</dbReference>
<dbReference type="SUPFAM" id="SSF54637">
    <property type="entry name" value="Thioesterase/thiol ester dehydrase-isomerase"/>
    <property type="match status" value="1"/>
</dbReference>
<evidence type="ECO:0000313" key="3">
    <source>
        <dbReference type="Proteomes" id="UP000184474"/>
    </source>
</evidence>
<dbReference type="AlphaFoldDB" id="A0A1M6PWZ8"/>
<dbReference type="Pfam" id="PF22818">
    <property type="entry name" value="ApeI-like"/>
    <property type="match status" value="1"/>
</dbReference>
<reference evidence="3" key="1">
    <citation type="submission" date="2016-11" db="EMBL/GenBank/DDBJ databases">
        <authorList>
            <person name="Varghese N."/>
            <person name="Submissions S."/>
        </authorList>
    </citation>
    <scope>NUCLEOTIDE SEQUENCE [LARGE SCALE GENOMIC DNA]</scope>
    <source>
        <strain evidence="3">DSM 26134</strain>
    </source>
</reference>
<dbReference type="Proteomes" id="UP000184474">
    <property type="component" value="Unassembled WGS sequence"/>
</dbReference>
<keyword evidence="3" id="KW-1185">Reference proteome</keyword>
<dbReference type="InterPro" id="IPR054545">
    <property type="entry name" value="ApeI-like"/>
</dbReference>
<dbReference type="Gene3D" id="3.10.129.10">
    <property type="entry name" value="Hotdog Thioesterase"/>
    <property type="match status" value="1"/>
</dbReference>
<dbReference type="RefSeq" id="WP_073121992.1">
    <property type="nucleotide sequence ID" value="NZ_FRAA01000003.1"/>
</dbReference>
<evidence type="ECO:0000259" key="1">
    <source>
        <dbReference type="Pfam" id="PF22818"/>
    </source>
</evidence>
<feature type="domain" description="ApeI dehydratase-like" evidence="1">
    <location>
        <begin position="18"/>
        <end position="97"/>
    </location>
</feature>
<name>A0A1M6PWZ8_REIAG</name>
<proteinExistence type="predicted"/>